<keyword evidence="3" id="KW-0858">Xylan degradation</keyword>
<accession>A0ABW4FG54</accession>
<evidence type="ECO:0000256" key="7">
    <source>
        <dbReference type="ARBA" id="ARBA00023326"/>
    </source>
</evidence>
<keyword evidence="5 9" id="KW-0378">Hydrolase</keyword>
<gene>
    <name evidence="9" type="ORF">ACFSCY_04605</name>
</gene>
<dbReference type="PANTHER" id="PTHR38050">
    <property type="match status" value="1"/>
</dbReference>
<keyword evidence="6" id="KW-0119">Carbohydrate metabolism</keyword>
<dbReference type="RefSeq" id="WP_343970049.1">
    <property type="nucleotide sequence ID" value="NZ_BAAAJG010000001.1"/>
</dbReference>
<keyword evidence="2" id="KW-0964">Secreted</keyword>
<evidence type="ECO:0000256" key="6">
    <source>
        <dbReference type="ARBA" id="ARBA00023277"/>
    </source>
</evidence>
<evidence type="ECO:0000256" key="4">
    <source>
        <dbReference type="ARBA" id="ARBA00022729"/>
    </source>
</evidence>
<dbReference type="PANTHER" id="PTHR38050:SF2">
    <property type="entry name" value="FERULOYL ESTERASE C-RELATED"/>
    <property type="match status" value="1"/>
</dbReference>
<evidence type="ECO:0000256" key="2">
    <source>
        <dbReference type="ARBA" id="ARBA00022525"/>
    </source>
</evidence>
<sequence>MSTVLLCLAALTGCTASPAPTNRTITMPTADGERTSLVHRPGTAGAGAPLVIVLHGSGGSGAEAEADLGWNAVADREGFVVAYPDGLNGTWNGGACCGTARRNGVDDVGFLRALTSRLTAEDGIDQDRVYAVGFSNGGILAYAWACTRPGDLAGIGPVAGAVLVGCPAPAPLKVVAVHGAADDRVPFAGGPGAGGAQYPSVDGSLAPFLAADGCASPPEKAGGTSTWTCREDRVVREVIDGGGHAWPDGTADFLWSRLR</sequence>
<proteinExistence type="predicted"/>
<dbReference type="InterPro" id="IPR043595">
    <property type="entry name" value="FaeB/C/D"/>
</dbReference>
<reference evidence="10" key="1">
    <citation type="journal article" date="2019" name="Int. J. Syst. Evol. Microbiol.">
        <title>The Global Catalogue of Microorganisms (GCM) 10K type strain sequencing project: providing services to taxonomists for standard genome sequencing and annotation.</title>
        <authorList>
            <consortium name="The Broad Institute Genomics Platform"/>
            <consortium name="The Broad Institute Genome Sequencing Center for Infectious Disease"/>
            <person name="Wu L."/>
            <person name="Ma J."/>
        </authorList>
    </citation>
    <scope>NUCLEOTIDE SEQUENCE [LARGE SCALE GENOMIC DNA]</scope>
    <source>
        <strain evidence="10">JCM 12165</strain>
    </source>
</reference>
<feature type="signal peptide" evidence="8">
    <location>
        <begin position="1"/>
        <end position="18"/>
    </location>
</feature>
<dbReference type="EMBL" id="JBHUCP010000003">
    <property type="protein sequence ID" value="MFD1528716.1"/>
    <property type="molecule type" value="Genomic_DNA"/>
</dbReference>
<comment type="subcellular location">
    <subcellularLocation>
        <location evidence="1">Secreted</location>
    </subcellularLocation>
</comment>
<comment type="caution">
    <text evidence="9">The sequence shown here is derived from an EMBL/GenBank/DDBJ whole genome shotgun (WGS) entry which is preliminary data.</text>
</comment>
<keyword evidence="10" id="KW-1185">Reference proteome</keyword>
<dbReference type="GO" id="GO:0016787">
    <property type="term" value="F:hydrolase activity"/>
    <property type="evidence" value="ECO:0007669"/>
    <property type="project" value="UniProtKB-KW"/>
</dbReference>
<dbReference type="InterPro" id="IPR010126">
    <property type="entry name" value="Esterase_phb"/>
</dbReference>
<dbReference type="SUPFAM" id="SSF53474">
    <property type="entry name" value="alpha/beta-Hydrolases"/>
    <property type="match status" value="1"/>
</dbReference>
<dbReference type="Pfam" id="PF10503">
    <property type="entry name" value="Esterase_PHB"/>
    <property type="match status" value="1"/>
</dbReference>
<evidence type="ECO:0000256" key="5">
    <source>
        <dbReference type="ARBA" id="ARBA00022801"/>
    </source>
</evidence>
<evidence type="ECO:0000313" key="10">
    <source>
        <dbReference type="Proteomes" id="UP001597145"/>
    </source>
</evidence>
<dbReference type="Proteomes" id="UP001597145">
    <property type="component" value="Unassembled WGS sequence"/>
</dbReference>
<protein>
    <submittedName>
        <fullName evidence="9">Alpha/beta hydrolase family esterase</fullName>
    </submittedName>
</protein>
<evidence type="ECO:0000313" key="9">
    <source>
        <dbReference type="EMBL" id="MFD1528716.1"/>
    </source>
</evidence>
<keyword evidence="7" id="KW-0624">Polysaccharide degradation</keyword>
<feature type="chain" id="PRO_5045811677" evidence="8">
    <location>
        <begin position="19"/>
        <end position="259"/>
    </location>
</feature>
<dbReference type="InterPro" id="IPR029058">
    <property type="entry name" value="AB_hydrolase_fold"/>
</dbReference>
<dbReference type="Gene3D" id="3.40.50.1820">
    <property type="entry name" value="alpha/beta hydrolase"/>
    <property type="match status" value="1"/>
</dbReference>
<keyword evidence="4 8" id="KW-0732">Signal</keyword>
<evidence type="ECO:0000256" key="1">
    <source>
        <dbReference type="ARBA" id="ARBA00004613"/>
    </source>
</evidence>
<name>A0ABW4FG54_9PSEU</name>
<evidence type="ECO:0000256" key="3">
    <source>
        <dbReference type="ARBA" id="ARBA00022651"/>
    </source>
</evidence>
<organism evidence="9 10">
    <name type="scientific">Pseudonocardia aurantiaca</name>
    <dbReference type="NCBI Taxonomy" id="75290"/>
    <lineage>
        <taxon>Bacteria</taxon>
        <taxon>Bacillati</taxon>
        <taxon>Actinomycetota</taxon>
        <taxon>Actinomycetes</taxon>
        <taxon>Pseudonocardiales</taxon>
        <taxon>Pseudonocardiaceae</taxon>
        <taxon>Pseudonocardia</taxon>
    </lineage>
</organism>
<evidence type="ECO:0000256" key="8">
    <source>
        <dbReference type="SAM" id="SignalP"/>
    </source>
</evidence>